<dbReference type="EMBL" id="AP018227">
    <property type="protein sequence ID" value="BAY87034.1"/>
    <property type="molecule type" value="Genomic_DNA"/>
</dbReference>
<accession>A0A1Z4M0L5</accession>
<evidence type="ECO:0000313" key="2">
    <source>
        <dbReference type="Proteomes" id="UP000218418"/>
    </source>
</evidence>
<dbReference type="OrthoDB" id="570669at2"/>
<protein>
    <recommendedName>
        <fullName evidence="3">DUF2993 domain-containing protein</fullName>
    </recommendedName>
</protein>
<organism evidence="1 2">
    <name type="scientific">Calothrix parasitica NIES-267</name>
    <dbReference type="NCBI Taxonomy" id="1973488"/>
    <lineage>
        <taxon>Bacteria</taxon>
        <taxon>Bacillati</taxon>
        <taxon>Cyanobacteriota</taxon>
        <taxon>Cyanophyceae</taxon>
        <taxon>Nostocales</taxon>
        <taxon>Calotrichaceae</taxon>
        <taxon>Calothrix</taxon>
    </lineage>
</organism>
<dbReference type="AlphaFoldDB" id="A0A1Z4M0L5"/>
<evidence type="ECO:0008006" key="3">
    <source>
        <dbReference type="Google" id="ProtNLM"/>
    </source>
</evidence>
<proteinExistence type="predicted"/>
<dbReference type="Pfam" id="PF11209">
    <property type="entry name" value="LmeA"/>
    <property type="match status" value="1"/>
</dbReference>
<gene>
    <name evidence="1" type="ORF">NIES267_65450</name>
</gene>
<sequence length="294" mass="32876">MEFISFLLSGLLGLITPAGVVIDTAAENAIRSQLGNAEKLEVRVENAPTHQLLQGKINKIRIAARSLQLKQLDLRIDTLELETDEINFLPKSIQKGKPKLKKPFQAGIRLIFTQADINKLLQSSDILAFLPKLEVDSQNFLNVDDDAVYKFANPQFKILGNNRSQFQIELRSEKGEKPLLIKIETKININKGRQITINETVVTVNEEQVAPQFVEGIVKNLNQRLDLRNLEGDGLLIRILKLNIRQSKLEIAAFVQIKPSSTLLVENFSSPSALSTKPLTQVQVLSQPISEGVR</sequence>
<keyword evidence="2" id="KW-1185">Reference proteome</keyword>
<dbReference type="InterPro" id="IPR021373">
    <property type="entry name" value="DUF2993"/>
</dbReference>
<evidence type="ECO:0000313" key="1">
    <source>
        <dbReference type="EMBL" id="BAY87034.1"/>
    </source>
</evidence>
<reference evidence="1 2" key="1">
    <citation type="submission" date="2017-06" db="EMBL/GenBank/DDBJ databases">
        <title>Genome sequencing of cyanobaciteial culture collection at National Institute for Environmental Studies (NIES).</title>
        <authorList>
            <person name="Hirose Y."/>
            <person name="Shimura Y."/>
            <person name="Fujisawa T."/>
            <person name="Nakamura Y."/>
            <person name="Kawachi M."/>
        </authorList>
    </citation>
    <scope>NUCLEOTIDE SEQUENCE [LARGE SCALE GENOMIC DNA]</scope>
    <source>
        <strain evidence="1 2">NIES-267</strain>
    </source>
</reference>
<name>A0A1Z4M0L5_9CYAN</name>
<dbReference type="Proteomes" id="UP000218418">
    <property type="component" value="Chromosome"/>
</dbReference>